<evidence type="ECO:0000313" key="2">
    <source>
        <dbReference type="Proteomes" id="UP000636010"/>
    </source>
</evidence>
<evidence type="ECO:0000313" key="1">
    <source>
        <dbReference type="EMBL" id="GGC22649.1"/>
    </source>
</evidence>
<keyword evidence="2" id="KW-1185">Reference proteome</keyword>
<comment type="caution">
    <text evidence="1">The sequence shown here is derived from an EMBL/GenBank/DDBJ whole genome shotgun (WGS) entry which is preliminary data.</text>
</comment>
<reference evidence="2" key="1">
    <citation type="journal article" date="2019" name="Int. J. Syst. Evol. Microbiol.">
        <title>The Global Catalogue of Microorganisms (GCM) 10K type strain sequencing project: providing services to taxonomists for standard genome sequencing and annotation.</title>
        <authorList>
            <consortium name="The Broad Institute Genomics Platform"/>
            <consortium name="The Broad Institute Genome Sequencing Center for Infectious Disease"/>
            <person name="Wu L."/>
            <person name="Ma J."/>
        </authorList>
    </citation>
    <scope>NUCLEOTIDE SEQUENCE [LARGE SCALE GENOMIC DNA]</scope>
    <source>
        <strain evidence="2">CGMCC 1.10832</strain>
    </source>
</reference>
<name>A0ABQ1LFW4_9BACT</name>
<dbReference type="Proteomes" id="UP000636010">
    <property type="component" value="Unassembled WGS sequence"/>
</dbReference>
<dbReference type="EMBL" id="BMEC01000001">
    <property type="protein sequence ID" value="GGC22649.1"/>
    <property type="molecule type" value="Genomic_DNA"/>
</dbReference>
<proteinExistence type="predicted"/>
<accession>A0ABQ1LFW4</accession>
<protein>
    <submittedName>
        <fullName evidence="1">Uncharacterized protein</fullName>
    </submittedName>
</protein>
<sequence length="71" mass="8255">MIALGLGLSTCFAQDRIQVKPNKNMELLGMMYTIVYENPENPRYDTHNPDWEYGNWLLGKYGKYGESKTIH</sequence>
<gene>
    <name evidence="1" type="ORF">GCM10011506_04950</name>
</gene>
<organism evidence="1 2">
    <name type="scientific">Marivirga lumbricoides</name>
    <dbReference type="NCBI Taxonomy" id="1046115"/>
    <lineage>
        <taxon>Bacteria</taxon>
        <taxon>Pseudomonadati</taxon>
        <taxon>Bacteroidota</taxon>
        <taxon>Cytophagia</taxon>
        <taxon>Cytophagales</taxon>
        <taxon>Marivirgaceae</taxon>
        <taxon>Marivirga</taxon>
    </lineage>
</organism>